<dbReference type="AlphaFoldDB" id="A0A4V0YGR1"/>
<dbReference type="Pfam" id="PF13338">
    <property type="entry name" value="AbiEi_4"/>
    <property type="match status" value="1"/>
</dbReference>
<proteinExistence type="predicted"/>
<evidence type="ECO:0000313" key="2">
    <source>
        <dbReference type="EMBL" id="QAY72091.1"/>
    </source>
</evidence>
<gene>
    <name evidence="2" type="ORF">ET445_00835</name>
</gene>
<protein>
    <recommendedName>
        <fullName evidence="1">AbiEi antitoxin N-terminal domain-containing protein</fullName>
    </recommendedName>
</protein>
<keyword evidence="3" id="KW-1185">Reference proteome</keyword>
<organism evidence="2 3">
    <name type="scientific">Agromyces protaetiae</name>
    <dbReference type="NCBI Taxonomy" id="2509455"/>
    <lineage>
        <taxon>Bacteria</taxon>
        <taxon>Bacillati</taxon>
        <taxon>Actinomycetota</taxon>
        <taxon>Actinomycetes</taxon>
        <taxon>Micrococcales</taxon>
        <taxon>Microbacteriaceae</taxon>
        <taxon>Agromyces</taxon>
    </lineage>
</organism>
<feature type="domain" description="AbiEi antitoxin N-terminal" evidence="1">
    <location>
        <begin position="26"/>
        <end position="68"/>
    </location>
</feature>
<sequence>MFEERGLRGIRRSRGATMARMDPYDLAETQGRGIMRAAVLRELGVHPRELAKRVQRGDLVRVRSGAYVRRALWDAAGPDERYRLRIGGAVLAARHPVTLSHVSAAAWHGLPIIGRRPDAVHLVDTDRSGGRRTPQVVVHRAGPEPEPVVIDGVRCTSLVRTLVDVAATEPFARAVAMIDAALARGITVESLLAELDLIAPARGHRMAQAAIEFGDGRSGSAGESLSRAQIHLLGFVAPELQVRFDGILGSYALVDFYWRALRLIGEFDGRIKYSRSLDLSGRDTAAVLFDEKRREDALRRLGERVARWDWTVANTPRELFALLSEFGVPRR</sequence>
<dbReference type="RefSeq" id="WP_129187960.1">
    <property type="nucleotide sequence ID" value="NZ_CP035491.1"/>
</dbReference>
<dbReference type="Proteomes" id="UP000291259">
    <property type="component" value="Chromosome"/>
</dbReference>
<reference evidence="2 3" key="1">
    <citation type="submission" date="2019-01" db="EMBL/GenBank/DDBJ databases">
        <title>Genome sequencing of strain FW100M-8.</title>
        <authorList>
            <person name="Heo J."/>
            <person name="Kim S.-J."/>
            <person name="Kim J.-S."/>
            <person name="Hong S.-B."/>
            <person name="Kwon S.-W."/>
        </authorList>
    </citation>
    <scope>NUCLEOTIDE SEQUENCE [LARGE SCALE GENOMIC DNA]</scope>
    <source>
        <strain evidence="2 3">FW100M-8</strain>
    </source>
</reference>
<evidence type="ECO:0000313" key="3">
    <source>
        <dbReference type="Proteomes" id="UP000291259"/>
    </source>
</evidence>
<dbReference type="OrthoDB" id="5517693at2"/>
<dbReference type="KEGG" id="agf:ET445_00835"/>
<dbReference type="InterPro" id="IPR025159">
    <property type="entry name" value="AbiEi_N"/>
</dbReference>
<evidence type="ECO:0000259" key="1">
    <source>
        <dbReference type="Pfam" id="PF13338"/>
    </source>
</evidence>
<accession>A0A4V0YGR1</accession>
<dbReference type="EMBL" id="CP035491">
    <property type="protein sequence ID" value="QAY72091.1"/>
    <property type="molecule type" value="Genomic_DNA"/>
</dbReference>
<name>A0A4V0YGR1_9MICO</name>